<feature type="binding site" evidence="6">
    <location>
        <position position="81"/>
    </location>
    <ligand>
        <name>carbamoyl phosphate</name>
        <dbReference type="ChEBI" id="CHEBI:58228"/>
    </ligand>
</feature>
<feature type="binding site" evidence="6">
    <location>
        <position position="288"/>
    </location>
    <ligand>
        <name>carbamoyl phosphate</name>
        <dbReference type="ChEBI" id="CHEBI:58228"/>
    </ligand>
</feature>
<comment type="pathway">
    <text evidence="1">Amino-acid biosynthesis; L-arginine biosynthesis; L-arginine from L-ornithine and carbamoyl phosphate: step 1/3.</text>
</comment>
<keyword evidence="4 6" id="KW-0808">Transferase</keyword>
<feature type="domain" description="Aspartate/ornithine carbamoyltransferase carbamoyl-P binding" evidence="8">
    <location>
        <begin position="5"/>
        <end position="144"/>
    </location>
</feature>
<feature type="binding site" evidence="6">
    <location>
        <begin position="260"/>
        <end position="261"/>
    </location>
    <ligand>
        <name>carbamoyl phosphate</name>
        <dbReference type="ChEBI" id="CHEBI:58228"/>
    </ligand>
</feature>
<feature type="binding site" evidence="6">
    <location>
        <position position="105"/>
    </location>
    <ligand>
        <name>carbamoyl phosphate</name>
        <dbReference type="ChEBI" id="CHEBI:58228"/>
    </ligand>
</feature>
<dbReference type="SUPFAM" id="SSF53671">
    <property type="entry name" value="Aspartate/ornithine carbamoyltransferase"/>
    <property type="match status" value="1"/>
</dbReference>
<dbReference type="Pfam" id="PF00185">
    <property type="entry name" value="OTCace"/>
    <property type="match status" value="1"/>
</dbReference>
<comment type="similarity">
    <text evidence="2 6">Belongs to the aspartate/ornithine carbamoyltransferase superfamily. OTCase family.</text>
</comment>
<dbReference type="GO" id="GO:0004585">
    <property type="term" value="F:ornithine carbamoyltransferase activity"/>
    <property type="evidence" value="ECO:0007669"/>
    <property type="project" value="UniProtKB-UniRule"/>
</dbReference>
<dbReference type="PANTHER" id="PTHR45753">
    <property type="entry name" value="ORNITHINE CARBAMOYLTRANSFERASE, MITOCHONDRIAL"/>
    <property type="match status" value="1"/>
</dbReference>
<dbReference type="InterPro" id="IPR024904">
    <property type="entry name" value="OTCase_ArgI"/>
</dbReference>
<dbReference type="PRINTS" id="PR00102">
    <property type="entry name" value="OTCASE"/>
</dbReference>
<proteinExistence type="inferred from homology"/>
<accession>A0A6S6TEX8</accession>
<dbReference type="NCBIfam" id="NF001986">
    <property type="entry name" value="PRK00779.1"/>
    <property type="match status" value="1"/>
</dbReference>
<evidence type="ECO:0000256" key="5">
    <source>
        <dbReference type="ARBA" id="ARBA00048772"/>
    </source>
</evidence>
<feature type="binding site" evidence="6">
    <location>
        <position position="163"/>
    </location>
    <ligand>
        <name>L-ornithine</name>
        <dbReference type="ChEBI" id="CHEBI:46911"/>
    </ligand>
</feature>
<name>A0A6S6TEX8_9GAMM</name>
<feature type="binding site" evidence="6">
    <location>
        <begin position="54"/>
        <end position="57"/>
    </location>
    <ligand>
        <name>carbamoyl phosphate</name>
        <dbReference type="ChEBI" id="CHEBI:58228"/>
    </ligand>
</feature>
<dbReference type="InterPro" id="IPR006131">
    <property type="entry name" value="Asp_carbamoyltransf_Asp/Orn-bd"/>
</dbReference>
<evidence type="ECO:0000256" key="4">
    <source>
        <dbReference type="ARBA" id="ARBA00022679"/>
    </source>
</evidence>
<dbReference type="PROSITE" id="PS00097">
    <property type="entry name" value="CARBAMOYLTRANSFERASE"/>
    <property type="match status" value="1"/>
</dbReference>
<dbReference type="Gene3D" id="3.40.50.1370">
    <property type="entry name" value="Aspartate/ornithine carbamoyltransferase"/>
    <property type="match status" value="2"/>
</dbReference>
<dbReference type="InterPro" id="IPR006130">
    <property type="entry name" value="Asp/Orn_carbamoylTrfase"/>
</dbReference>
<protein>
    <recommendedName>
        <fullName evidence="3 6">Ornithine carbamoyltransferase</fullName>
        <shortName evidence="6">OTCase</shortName>
        <ecNumber evidence="3 6">2.1.3.3</ecNumber>
    </recommendedName>
</protein>
<feature type="binding site" evidence="6">
    <location>
        <begin position="132"/>
        <end position="135"/>
    </location>
    <ligand>
        <name>carbamoyl phosphate</name>
        <dbReference type="ChEBI" id="CHEBI:58228"/>
    </ligand>
</feature>
<feature type="binding site" evidence="6">
    <location>
        <position position="220"/>
    </location>
    <ligand>
        <name>L-ornithine</name>
        <dbReference type="ChEBI" id="CHEBI:46911"/>
    </ligand>
</feature>
<dbReference type="AlphaFoldDB" id="A0A6S6TEX8"/>
<feature type="domain" description="Aspartate/ornithine carbamoyltransferase Asp/Orn-binding" evidence="7">
    <location>
        <begin position="151"/>
        <end position="298"/>
    </location>
</feature>
<dbReference type="NCBIfam" id="TIGR00658">
    <property type="entry name" value="orni_carb_tr"/>
    <property type="match status" value="1"/>
</dbReference>
<dbReference type="InterPro" id="IPR002292">
    <property type="entry name" value="Orn/put_carbamltrans"/>
</dbReference>
<evidence type="ECO:0000256" key="3">
    <source>
        <dbReference type="ARBA" id="ARBA00013007"/>
    </source>
</evidence>
<comment type="subcellular location">
    <subcellularLocation>
        <location evidence="6">Cytoplasm</location>
    </subcellularLocation>
</comment>
<comment type="catalytic activity">
    <reaction evidence="5 6">
        <text>carbamoyl phosphate + L-ornithine = L-citrulline + phosphate + H(+)</text>
        <dbReference type="Rhea" id="RHEA:19513"/>
        <dbReference type="ChEBI" id="CHEBI:15378"/>
        <dbReference type="ChEBI" id="CHEBI:43474"/>
        <dbReference type="ChEBI" id="CHEBI:46911"/>
        <dbReference type="ChEBI" id="CHEBI:57743"/>
        <dbReference type="ChEBI" id="CHEBI:58228"/>
        <dbReference type="EC" id="2.1.3.3"/>
    </reaction>
</comment>
<evidence type="ECO:0000256" key="2">
    <source>
        <dbReference type="ARBA" id="ARBA00007805"/>
    </source>
</evidence>
<evidence type="ECO:0000256" key="6">
    <source>
        <dbReference type="HAMAP-Rule" id="MF_01109"/>
    </source>
</evidence>
<dbReference type="GO" id="GO:0019240">
    <property type="term" value="P:citrulline biosynthetic process"/>
    <property type="evidence" value="ECO:0007669"/>
    <property type="project" value="TreeGrafter"/>
</dbReference>
<dbReference type="HAMAP" id="MF_01109">
    <property type="entry name" value="OTCase"/>
    <property type="match status" value="1"/>
</dbReference>
<keyword evidence="6" id="KW-0963">Cytoplasm</keyword>
<dbReference type="GO" id="GO:0016597">
    <property type="term" value="F:amino acid binding"/>
    <property type="evidence" value="ECO:0007669"/>
    <property type="project" value="InterPro"/>
</dbReference>
<dbReference type="Pfam" id="PF02729">
    <property type="entry name" value="OTCace_N"/>
    <property type="match status" value="1"/>
</dbReference>
<feature type="binding site" evidence="6">
    <location>
        <begin position="224"/>
        <end position="225"/>
    </location>
    <ligand>
        <name>L-ornithine</name>
        <dbReference type="ChEBI" id="CHEBI:46911"/>
    </ligand>
</feature>
<organism evidence="9">
    <name type="scientific">uncultured Thiotrichaceae bacterium</name>
    <dbReference type="NCBI Taxonomy" id="298394"/>
    <lineage>
        <taxon>Bacteria</taxon>
        <taxon>Pseudomonadati</taxon>
        <taxon>Pseudomonadota</taxon>
        <taxon>Gammaproteobacteria</taxon>
        <taxon>Thiotrichales</taxon>
        <taxon>Thiotrichaceae</taxon>
        <taxon>environmental samples</taxon>
    </lineage>
</organism>
<reference evidence="9" key="1">
    <citation type="submission" date="2020-01" db="EMBL/GenBank/DDBJ databases">
        <authorList>
            <person name="Meier V. D."/>
            <person name="Meier V D."/>
        </authorList>
    </citation>
    <scope>NUCLEOTIDE SEQUENCE</scope>
    <source>
        <strain evidence="9">HLG_WM_MAG_08</strain>
    </source>
</reference>
<dbReference type="GO" id="GO:0042450">
    <property type="term" value="P:L-arginine biosynthetic process via ornithine"/>
    <property type="evidence" value="ECO:0007669"/>
    <property type="project" value="UniProtKB-UniRule"/>
</dbReference>
<dbReference type="PRINTS" id="PR00100">
    <property type="entry name" value="AOTCASE"/>
</dbReference>
<evidence type="ECO:0000259" key="7">
    <source>
        <dbReference type="Pfam" id="PF00185"/>
    </source>
</evidence>
<dbReference type="PANTHER" id="PTHR45753:SF3">
    <property type="entry name" value="ORNITHINE TRANSCARBAMYLASE, MITOCHONDRIAL"/>
    <property type="match status" value="1"/>
</dbReference>
<dbReference type="InterPro" id="IPR006132">
    <property type="entry name" value="Asp/Orn_carbamoyltranf_P-bd"/>
</dbReference>
<evidence type="ECO:0000256" key="1">
    <source>
        <dbReference type="ARBA" id="ARBA00004975"/>
    </source>
</evidence>
<evidence type="ECO:0000259" key="8">
    <source>
        <dbReference type="Pfam" id="PF02729"/>
    </source>
</evidence>
<dbReference type="FunFam" id="3.40.50.1370:FF:000008">
    <property type="entry name" value="Ornithine carbamoyltransferase"/>
    <property type="match status" value="1"/>
</dbReference>
<dbReference type="EMBL" id="CACVAV010000300">
    <property type="protein sequence ID" value="CAA6819382.1"/>
    <property type="molecule type" value="Genomic_DNA"/>
</dbReference>
<dbReference type="EC" id="2.1.3.3" evidence="3 6"/>
<sequence length="312" mass="34878">MTVVRHFLSLNDLSAAELWQVIDRAIEMKAAVKRGQFDEALKNRTLAMIFEKSSTRTRVSFETGMTQMGGHALFLSPESTQLGRGEPVEDSARVISRMVDVVMIRTFEQSMVERFAEYSRVPVINALTDQFHPCQLLADMMTWVEQRGRPEGKTVVWVGDGNNMCHSWMNAARLFGFHLNAACPEGYDPDPEVMALNKDNVTLFRDPAEAAKAADVVTTDTWASMGQEDEKQARMQAFDGYQVTEAMMQLADKDALFMHCLPAYRGMEVAADVIDGPQSVVWDEAENRLHAQKALVEALVIGFGAHKPEQLA</sequence>
<dbReference type="GO" id="GO:0005737">
    <property type="term" value="C:cytoplasm"/>
    <property type="evidence" value="ECO:0007669"/>
    <property type="project" value="UniProtKB-SubCell"/>
</dbReference>
<evidence type="ECO:0000313" key="9">
    <source>
        <dbReference type="EMBL" id="CAA6819382.1"/>
    </source>
</evidence>
<dbReference type="InterPro" id="IPR036901">
    <property type="entry name" value="Asp/Orn_carbamoylTrfase_sf"/>
</dbReference>
<gene>
    <name evidence="9" type="ORF">HELGO_WM20886</name>
</gene>